<dbReference type="AlphaFoldDB" id="A0A7J5XIE7"/>
<protein>
    <submittedName>
        <fullName evidence="1">Uncharacterized protein</fullName>
    </submittedName>
</protein>
<accession>A0A7J5XIE7</accession>
<name>A0A7J5XIE7_DISMA</name>
<keyword evidence="2" id="KW-1185">Reference proteome</keyword>
<dbReference type="EMBL" id="JAAKFY010000023">
    <property type="protein sequence ID" value="KAF3836876.1"/>
    <property type="molecule type" value="Genomic_DNA"/>
</dbReference>
<proteinExistence type="predicted"/>
<dbReference type="Proteomes" id="UP000518266">
    <property type="component" value="Unassembled WGS sequence"/>
</dbReference>
<gene>
    <name evidence="1" type="ORF">F7725_004340</name>
</gene>
<sequence>MPDLTRLTGMMDTTKKTNLIEVQHQCGRPSASVGATSGGRLCELSCSVYATECEGEQSLYWFRDMVRLSLQSCIPVLDSCEHILKEGTVMRIAL</sequence>
<evidence type="ECO:0000313" key="2">
    <source>
        <dbReference type="Proteomes" id="UP000518266"/>
    </source>
</evidence>
<reference evidence="1 2" key="1">
    <citation type="submission" date="2020-03" db="EMBL/GenBank/DDBJ databases">
        <title>Dissostichus mawsoni Genome sequencing and assembly.</title>
        <authorList>
            <person name="Park H."/>
        </authorList>
    </citation>
    <scope>NUCLEOTIDE SEQUENCE [LARGE SCALE GENOMIC DNA]</scope>
    <source>
        <strain evidence="1">DM0001</strain>
        <tissue evidence="1">Muscle</tissue>
    </source>
</reference>
<comment type="caution">
    <text evidence="1">The sequence shown here is derived from an EMBL/GenBank/DDBJ whole genome shotgun (WGS) entry which is preliminary data.</text>
</comment>
<evidence type="ECO:0000313" key="1">
    <source>
        <dbReference type="EMBL" id="KAF3836876.1"/>
    </source>
</evidence>
<organism evidence="1 2">
    <name type="scientific">Dissostichus mawsoni</name>
    <name type="common">Antarctic cod</name>
    <dbReference type="NCBI Taxonomy" id="36200"/>
    <lineage>
        <taxon>Eukaryota</taxon>
        <taxon>Metazoa</taxon>
        <taxon>Chordata</taxon>
        <taxon>Craniata</taxon>
        <taxon>Vertebrata</taxon>
        <taxon>Euteleostomi</taxon>
        <taxon>Actinopterygii</taxon>
        <taxon>Neopterygii</taxon>
        <taxon>Teleostei</taxon>
        <taxon>Neoteleostei</taxon>
        <taxon>Acanthomorphata</taxon>
        <taxon>Eupercaria</taxon>
        <taxon>Perciformes</taxon>
        <taxon>Notothenioidei</taxon>
        <taxon>Nototheniidae</taxon>
        <taxon>Dissostichus</taxon>
    </lineage>
</organism>